<dbReference type="Proteomes" id="UP000199727">
    <property type="component" value="Unassembled WGS sequence"/>
</dbReference>
<sequence length="276" mass="31054">MVFTHSSYQVDKFRPGRSPPIRPIIAKDILKPIFPTHWVKKFLKRPSRLSSTATIHIFSPSNQNIFISMSFASSSRTLLARTNIPSIGSTRGVLHRARPPRMPVLPSPHNPKHPLPTSGTSHPVPPNLGTPSVLTTVTALPDSGLTFHHSPPPSAPNYTNGAVPDLFRWTAGESVRLSGEEAAMALGERRWHGSKVGWSGELVQKMRDLRAQGLSRREIGESLQIPPEQQRLIPRVAPQSREQASAKLEEFTERRAKWGYRKRLAREVRQKRKEFW</sequence>
<evidence type="ECO:0000256" key="1">
    <source>
        <dbReference type="SAM" id="MobiDB-lite"/>
    </source>
</evidence>
<dbReference type="EMBL" id="AMKT01000069">
    <property type="protein sequence ID" value="OXG15814.1"/>
    <property type="molecule type" value="Genomic_DNA"/>
</dbReference>
<comment type="caution">
    <text evidence="2">The sequence shown here is derived from an EMBL/GenBank/DDBJ whole genome shotgun (WGS) entry which is preliminary data.</text>
</comment>
<feature type="region of interest" description="Disordered" evidence="1">
    <location>
        <begin position="90"/>
        <end position="124"/>
    </location>
</feature>
<name>A0A854Q934_CRYNE</name>
<reference evidence="2 3" key="1">
    <citation type="submission" date="2017-06" db="EMBL/GenBank/DDBJ databases">
        <title>Global population genomics of the pathogenic fungus Cryptococcus neoformans var. grubii.</title>
        <authorList>
            <person name="Cuomo C."/>
            <person name="Litvintseva A."/>
            <person name="Chen Y."/>
            <person name="Young S."/>
            <person name="Zeng Q."/>
            <person name="Chapman S."/>
            <person name="Gujja S."/>
            <person name="Saif S."/>
            <person name="Birren B."/>
        </authorList>
    </citation>
    <scope>NUCLEOTIDE SEQUENCE [LARGE SCALE GENOMIC DNA]</scope>
    <source>
        <strain evidence="2 3">Tu259-1</strain>
    </source>
</reference>
<feature type="compositionally biased region" description="Pro residues" evidence="1">
    <location>
        <begin position="100"/>
        <end position="109"/>
    </location>
</feature>
<evidence type="ECO:0000313" key="2">
    <source>
        <dbReference type="EMBL" id="OXG15814.1"/>
    </source>
</evidence>
<organism evidence="2 3">
    <name type="scientific">Cryptococcus neoformans Tu259-1</name>
    <dbReference type="NCBI Taxonomy" id="1230072"/>
    <lineage>
        <taxon>Eukaryota</taxon>
        <taxon>Fungi</taxon>
        <taxon>Dikarya</taxon>
        <taxon>Basidiomycota</taxon>
        <taxon>Agaricomycotina</taxon>
        <taxon>Tremellomycetes</taxon>
        <taxon>Tremellales</taxon>
        <taxon>Cryptococcaceae</taxon>
        <taxon>Cryptococcus</taxon>
        <taxon>Cryptococcus neoformans species complex</taxon>
    </lineage>
</organism>
<dbReference type="PANTHER" id="PTHR28266:SF1">
    <property type="entry name" value="LARGE RIBOSOMAL SUBUNIT PROTEIN ML58"/>
    <property type="match status" value="1"/>
</dbReference>
<protein>
    <submittedName>
        <fullName evidence="2">Uncharacterized protein</fullName>
    </submittedName>
</protein>
<dbReference type="OrthoDB" id="6021263at2759"/>
<gene>
    <name evidence="2" type="ORF">C361_05255</name>
</gene>
<proteinExistence type="predicted"/>
<dbReference type="AlphaFoldDB" id="A0A854Q934"/>
<dbReference type="InterPro" id="IPR024388">
    <property type="entry name" value="Ribosomal_mL58"/>
</dbReference>
<accession>A0A854Q934</accession>
<evidence type="ECO:0000313" key="3">
    <source>
        <dbReference type="Proteomes" id="UP000199727"/>
    </source>
</evidence>
<dbReference type="PANTHER" id="PTHR28266">
    <property type="entry name" value="54S RIBOSOMAL PROTEIN L20, MITOCHONDRIAL"/>
    <property type="match status" value="1"/>
</dbReference>